<evidence type="ECO:0000256" key="2">
    <source>
        <dbReference type="SAM" id="MobiDB-lite"/>
    </source>
</evidence>
<dbReference type="PIRSF" id="PIRSF005646">
    <property type="entry name" value="FwdB"/>
    <property type="match status" value="1"/>
</dbReference>
<proteinExistence type="predicted"/>
<dbReference type="EMBL" id="JAXBLV010000088">
    <property type="protein sequence ID" value="MDY3559178.1"/>
    <property type="molecule type" value="Genomic_DNA"/>
</dbReference>
<reference evidence="4" key="1">
    <citation type="journal article" date="2023" name="Mar. Drugs">
        <title>Gemmata algarum, a Novel Planctomycete Isolated from an Algal Mat, Displays Antimicrobial Activity.</title>
        <authorList>
            <person name="Kumar G."/>
            <person name="Kallscheuer N."/>
            <person name="Kashif M."/>
            <person name="Ahamad S."/>
            <person name="Jagadeeshwari U."/>
            <person name="Pannikurungottu S."/>
            <person name="Haufschild T."/>
            <person name="Kabuu M."/>
            <person name="Sasikala C."/>
            <person name="Jogler C."/>
            <person name="Ramana C."/>
        </authorList>
    </citation>
    <scope>NUCLEOTIDE SEQUENCE [LARGE SCALE GENOMIC DNA]</scope>
    <source>
        <strain evidence="4">JC673</strain>
    </source>
</reference>
<dbReference type="PANTHER" id="PTHR43105">
    <property type="entry name" value="RESPIRATORY NITRATE REDUCTASE"/>
    <property type="match status" value="1"/>
</dbReference>
<comment type="caution">
    <text evidence="3">The sequence shown here is derived from an EMBL/GenBank/DDBJ whole genome shotgun (WGS) entry which is preliminary data.</text>
</comment>
<protein>
    <submittedName>
        <fullName evidence="3">Formylmethanofuran dehydrogenase subunit B</fullName>
    </submittedName>
</protein>
<feature type="region of interest" description="Disordered" evidence="2">
    <location>
        <begin position="220"/>
        <end position="260"/>
    </location>
</feature>
<sequence length="456" mass="49029">MTSQPRTFTDIGCTVCGCVCDDLAVTVADGRVVEAKGACRLADPWFRAQNSAAPPAALLDGRPSDPGAAFARAAELLRAARYPLIYGLSRSTTEGQRAAAALADRLGATIDTTASTGHAPSIMALQQVGESTCTLGEVKNRADLVVFWGSDPAVTHPRHLERYAADPVGRWVPGGRSGRVVVVVDEQETETAKLADLFVQIPAARNWEALWELRMRMREGNLPPGPLPEGRGREDEPELARVSDAVGGSDELPLPSGRRPGGGLPSLARAIAAAKCGVFFFGAGVTRGRQAHRTVEALLQLVTDLNDRGRFYARRMRRFGDVAGADSVLAWQTGYPFGVNLSRGYPRYNPGEFTGPETLARGEPDLCLLIGSETVADFPPESLEHLKRIPVIVLDPPEAEPPVPAAVRFTTAVYGVHRPGTAYRMDEVPVPLRVLLPTDYPSDAEVLNELLSRVRA</sequence>
<dbReference type="PANTHER" id="PTHR43105:SF14">
    <property type="entry name" value="FORMATE DEHYDROGENASE H"/>
    <property type="match status" value="1"/>
</dbReference>
<dbReference type="InterPro" id="IPR016457">
    <property type="entry name" value="Formylmethanofuran_DH_bsu"/>
</dbReference>
<dbReference type="Gene3D" id="3.40.228.10">
    <property type="entry name" value="Dimethylsulfoxide Reductase, domain 2"/>
    <property type="match status" value="1"/>
</dbReference>
<keyword evidence="1" id="KW-0560">Oxidoreductase</keyword>
<dbReference type="SUPFAM" id="SSF53706">
    <property type="entry name" value="Formate dehydrogenase/DMSO reductase, domains 1-3"/>
    <property type="match status" value="1"/>
</dbReference>
<dbReference type="RefSeq" id="WP_320685988.1">
    <property type="nucleotide sequence ID" value="NZ_JAXBLV010000088.1"/>
</dbReference>
<dbReference type="InterPro" id="IPR050123">
    <property type="entry name" value="Prok_molybdopt-oxidoreductase"/>
</dbReference>
<accession>A0ABU5EW38</accession>
<feature type="compositionally biased region" description="Basic and acidic residues" evidence="2">
    <location>
        <begin position="230"/>
        <end position="241"/>
    </location>
</feature>
<dbReference type="Proteomes" id="UP001272242">
    <property type="component" value="Unassembled WGS sequence"/>
</dbReference>
<name>A0ABU5EW38_9BACT</name>
<organism evidence="3 4">
    <name type="scientific">Gemmata algarum</name>
    <dbReference type="NCBI Taxonomy" id="2975278"/>
    <lineage>
        <taxon>Bacteria</taxon>
        <taxon>Pseudomonadati</taxon>
        <taxon>Planctomycetota</taxon>
        <taxon>Planctomycetia</taxon>
        <taxon>Gemmatales</taxon>
        <taxon>Gemmataceae</taxon>
        <taxon>Gemmata</taxon>
    </lineage>
</organism>
<keyword evidence="4" id="KW-1185">Reference proteome</keyword>
<evidence type="ECO:0000313" key="3">
    <source>
        <dbReference type="EMBL" id="MDY3559178.1"/>
    </source>
</evidence>
<gene>
    <name evidence="3" type="ORF">R5W23_006381</name>
</gene>
<evidence type="ECO:0000256" key="1">
    <source>
        <dbReference type="ARBA" id="ARBA00023002"/>
    </source>
</evidence>
<evidence type="ECO:0000313" key="4">
    <source>
        <dbReference type="Proteomes" id="UP001272242"/>
    </source>
</evidence>